<reference evidence="1" key="1">
    <citation type="submission" date="2022-08" db="EMBL/GenBank/DDBJ databases">
        <authorList>
            <person name="Gutierrez-Valencia J."/>
        </authorList>
    </citation>
    <scope>NUCLEOTIDE SEQUENCE</scope>
</reference>
<organism evidence="1 2">
    <name type="scientific">Linum tenue</name>
    <dbReference type="NCBI Taxonomy" id="586396"/>
    <lineage>
        <taxon>Eukaryota</taxon>
        <taxon>Viridiplantae</taxon>
        <taxon>Streptophyta</taxon>
        <taxon>Embryophyta</taxon>
        <taxon>Tracheophyta</taxon>
        <taxon>Spermatophyta</taxon>
        <taxon>Magnoliopsida</taxon>
        <taxon>eudicotyledons</taxon>
        <taxon>Gunneridae</taxon>
        <taxon>Pentapetalae</taxon>
        <taxon>rosids</taxon>
        <taxon>fabids</taxon>
        <taxon>Malpighiales</taxon>
        <taxon>Linaceae</taxon>
        <taxon>Linum</taxon>
    </lineage>
</organism>
<evidence type="ECO:0000313" key="2">
    <source>
        <dbReference type="Proteomes" id="UP001154282"/>
    </source>
</evidence>
<gene>
    <name evidence="1" type="ORF">LITE_LOCUS34251</name>
</gene>
<proteinExistence type="predicted"/>
<accession>A0AAV0NMR6</accession>
<dbReference type="EMBL" id="CAMGYJ010000008">
    <property type="protein sequence ID" value="CAI0459959.1"/>
    <property type="molecule type" value="Genomic_DNA"/>
</dbReference>
<dbReference type="Proteomes" id="UP001154282">
    <property type="component" value="Unassembled WGS sequence"/>
</dbReference>
<comment type="caution">
    <text evidence="1">The sequence shown here is derived from an EMBL/GenBank/DDBJ whole genome shotgun (WGS) entry which is preliminary data.</text>
</comment>
<protein>
    <submittedName>
        <fullName evidence="1">Uncharacterized protein</fullName>
    </submittedName>
</protein>
<keyword evidence="2" id="KW-1185">Reference proteome</keyword>
<sequence length="9" mass="1097">MVRLVVSFF</sequence>
<name>A0AAV0NMR6_9ROSI</name>
<evidence type="ECO:0000313" key="1">
    <source>
        <dbReference type="EMBL" id="CAI0459959.1"/>
    </source>
</evidence>